<dbReference type="GO" id="GO:0003964">
    <property type="term" value="F:RNA-directed DNA polymerase activity"/>
    <property type="evidence" value="ECO:0007669"/>
    <property type="project" value="UniProtKB-KW"/>
</dbReference>
<gene>
    <name evidence="1" type="ORF">H4Q32_008674</name>
</gene>
<comment type="caution">
    <text evidence="1">The sequence shown here is derived from an EMBL/GenBank/DDBJ whole genome shotgun (WGS) entry which is preliminary data.</text>
</comment>
<keyword evidence="1" id="KW-0808">Transferase</keyword>
<sequence>MNGTGFVRYTNSNIRDARGVSAIAVSIYEDMNFISRATLSHFSSFTQNYHHIHNWGNSGLSSWSTSLLCLHGIASCSHLRLSNRHFLLDEGPSSSTQPCPDRTAVVPSNPSFHHNFTIQLDTSKTARNLGVVTDDQLTFSDHIAKTAWSCRFALFIIRKIRSFLSEHASQLLVQSLVPSRLDYCNAFLAGRPASSIKPLQLIQNAAARIIFNEPKRTHVTPLFINLHWLPTAAHMKLKALMFAYKTTTGSAPLYLNSLLQTYVSSRSLHSASERGIIVHPKEAQNHSLIKCSLLVE</sequence>
<keyword evidence="2" id="KW-1185">Reference proteome</keyword>
<dbReference type="PANTHER" id="PTHR33332">
    <property type="entry name" value="REVERSE TRANSCRIPTASE DOMAIN-CONTAINING PROTEIN"/>
    <property type="match status" value="1"/>
</dbReference>
<name>A0ABQ8M395_LABRO</name>
<evidence type="ECO:0000313" key="2">
    <source>
        <dbReference type="Proteomes" id="UP000830375"/>
    </source>
</evidence>
<reference evidence="1 2" key="1">
    <citation type="submission" date="2022-01" db="EMBL/GenBank/DDBJ databases">
        <title>A high-quality chromosome-level genome assembly of rohu carp, Labeo rohita.</title>
        <authorList>
            <person name="Arick M.A. II"/>
            <person name="Hsu C.-Y."/>
            <person name="Magbanua Z."/>
            <person name="Pechanova O."/>
            <person name="Grover C."/>
            <person name="Miller E."/>
            <person name="Thrash A."/>
            <person name="Ezzel L."/>
            <person name="Alam S."/>
            <person name="Benzie J."/>
            <person name="Hamilton M."/>
            <person name="Karsi A."/>
            <person name="Lawrence M.L."/>
            <person name="Peterson D.G."/>
        </authorList>
    </citation>
    <scope>NUCLEOTIDE SEQUENCE [LARGE SCALE GENOMIC DNA]</scope>
    <source>
        <strain evidence="2">BAU-BD-2019</strain>
        <tissue evidence="1">Blood</tissue>
    </source>
</reference>
<accession>A0ABQ8M395</accession>
<organism evidence="1 2">
    <name type="scientific">Labeo rohita</name>
    <name type="common">Indian major carp</name>
    <name type="synonym">Cyprinus rohita</name>
    <dbReference type="NCBI Taxonomy" id="84645"/>
    <lineage>
        <taxon>Eukaryota</taxon>
        <taxon>Metazoa</taxon>
        <taxon>Chordata</taxon>
        <taxon>Craniata</taxon>
        <taxon>Vertebrata</taxon>
        <taxon>Euteleostomi</taxon>
        <taxon>Actinopterygii</taxon>
        <taxon>Neopterygii</taxon>
        <taxon>Teleostei</taxon>
        <taxon>Ostariophysi</taxon>
        <taxon>Cypriniformes</taxon>
        <taxon>Cyprinidae</taxon>
        <taxon>Labeoninae</taxon>
        <taxon>Labeonini</taxon>
        <taxon>Labeo</taxon>
    </lineage>
</organism>
<protein>
    <submittedName>
        <fullName evidence="1">RNA-directed DNA polymerase from transposon BS</fullName>
    </submittedName>
</protein>
<evidence type="ECO:0000313" key="1">
    <source>
        <dbReference type="EMBL" id="KAI2657366.1"/>
    </source>
</evidence>
<keyword evidence="1" id="KW-0695">RNA-directed DNA polymerase</keyword>
<keyword evidence="1" id="KW-0548">Nucleotidyltransferase</keyword>
<proteinExistence type="predicted"/>
<dbReference type="EMBL" id="JACTAM010000013">
    <property type="protein sequence ID" value="KAI2657366.1"/>
    <property type="molecule type" value="Genomic_DNA"/>
</dbReference>
<dbReference type="Proteomes" id="UP000830375">
    <property type="component" value="Unassembled WGS sequence"/>
</dbReference>